<evidence type="ECO:0000256" key="5">
    <source>
        <dbReference type="ARBA" id="ARBA00022833"/>
    </source>
</evidence>
<organism evidence="10 11">
    <name type="scientific">Dichanthelium oligosanthes</name>
    <dbReference type="NCBI Taxonomy" id="888268"/>
    <lineage>
        <taxon>Eukaryota</taxon>
        <taxon>Viridiplantae</taxon>
        <taxon>Streptophyta</taxon>
        <taxon>Embryophyta</taxon>
        <taxon>Tracheophyta</taxon>
        <taxon>Spermatophyta</taxon>
        <taxon>Magnoliopsida</taxon>
        <taxon>Liliopsida</taxon>
        <taxon>Poales</taxon>
        <taxon>Poaceae</taxon>
        <taxon>PACMAD clade</taxon>
        <taxon>Panicoideae</taxon>
        <taxon>Panicodae</taxon>
        <taxon>Paniceae</taxon>
        <taxon>Dichantheliinae</taxon>
        <taxon>Dichanthelium</taxon>
    </lineage>
</organism>
<dbReference type="EMBL" id="LWDX02032296">
    <property type="protein sequence ID" value="OEL27535.1"/>
    <property type="molecule type" value="Genomic_DNA"/>
</dbReference>
<accession>A0A1E5VQY1</accession>
<evidence type="ECO:0000259" key="9">
    <source>
        <dbReference type="PROSITE" id="PS50115"/>
    </source>
</evidence>
<evidence type="ECO:0000256" key="8">
    <source>
        <dbReference type="SAM" id="MobiDB-lite"/>
    </source>
</evidence>
<feature type="compositionally biased region" description="Polar residues" evidence="8">
    <location>
        <begin position="120"/>
        <end position="132"/>
    </location>
</feature>
<keyword evidence="3" id="KW-0479">Metal-binding</keyword>
<dbReference type="SUPFAM" id="SSF57863">
    <property type="entry name" value="ArfGap/RecO-like zinc finger"/>
    <property type="match status" value="1"/>
</dbReference>
<sequence>MATDKNAVFRRLKAKAENKMCFDCNAKNPTWASVTYGIFLCLDCSAVHRSLGVHITFVRSTNLDSWTPDQLKMMAFGGNNRAHAFFKQHGWNDGGKVEAKYTSRAAELYRQILSKEVAKSATNDNALPSSPVASEPPKPADDFPEFKLSEAPADNLNGKLEPKSPKAPKAPTHPTFATSVKKPIGAKKVGGKTGGLGVRKLTTKPNESLYEQKPEEPKPAVPALTTTSTTKSGPSHSRFEYTENEPSADSRSGGSHVTLSHVAPPKSSDFFQDYGMSNGFQKKSSTASKTQGSSSISSADLFGRDVDNSNLDLSAADLINKISFQASQDLSSLKDIAGETGKRLTSLASNFISDLDRML</sequence>
<evidence type="ECO:0000256" key="7">
    <source>
        <dbReference type="PROSITE-ProRule" id="PRU00288"/>
    </source>
</evidence>
<dbReference type="FunFam" id="1.10.220.150:FF:000012">
    <property type="entry name" value="ADP-ribosylation factor GTPase-activating protein AGD10"/>
    <property type="match status" value="1"/>
</dbReference>
<dbReference type="PANTHER" id="PTHR45686">
    <property type="entry name" value="ADP-RIBOSYLATION FACTOR GTPASE ACTIVATING PROTEIN 3, ISOFORM H-RELATED"/>
    <property type="match status" value="1"/>
</dbReference>
<feature type="compositionally biased region" description="Low complexity" evidence="8">
    <location>
        <begin position="281"/>
        <end position="299"/>
    </location>
</feature>
<dbReference type="GO" id="GO:0005096">
    <property type="term" value="F:GTPase activator activity"/>
    <property type="evidence" value="ECO:0007669"/>
    <property type="project" value="UniProtKB-KW"/>
</dbReference>
<dbReference type="PRINTS" id="PR00405">
    <property type="entry name" value="REVINTRACTNG"/>
</dbReference>
<dbReference type="GO" id="GO:0000139">
    <property type="term" value="C:Golgi membrane"/>
    <property type="evidence" value="ECO:0007669"/>
    <property type="project" value="GOC"/>
</dbReference>
<keyword evidence="2" id="KW-0597">Phosphoprotein</keyword>
<dbReference type="PANTHER" id="PTHR45686:SF4">
    <property type="entry name" value="ADP-RIBOSYLATION FACTOR GTPASE ACTIVATING PROTEIN 3, ISOFORM H"/>
    <property type="match status" value="1"/>
</dbReference>
<dbReference type="GO" id="GO:0008270">
    <property type="term" value="F:zinc ion binding"/>
    <property type="evidence" value="ECO:0007669"/>
    <property type="project" value="UniProtKB-KW"/>
</dbReference>
<keyword evidence="4 7" id="KW-0863">Zinc-finger</keyword>
<keyword evidence="5" id="KW-0862">Zinc</keyword>
<feature type="compositionally biased region" description="Polar residues" evidence="8">
    <location>
        <begin position="244"/>
        <end position="258"/>
    </location>
</feature>
<reference evidence="10 11" key="1">
    <citation type="submission" date="2016-09" db="EMBL/GenBank/DDBJ databases">
        <title>The draft genome of Dichanthelium oligosanthes: A C3 panicoid grass species.</title>
        <authorList>
            <person name="Studer A.J."/>
            <person name="Schnable J.C."/>
            <person name="Brutnell T.P."/>
        </authorList>
    </citation>
    <scope>NUCLEOTIDE SEQUENCE [LARGE SCALE GENOMIC DNA]</scope>
    <source>
        <strain evidence="11">cv. Kellogg 1175</strain>
        <tissue evidence="10">Leaf</tissue>
    </source>
</reference>
<dbReference type="InterPro" id="IPR001164">
    <property type="entry name" value="ArfGAP_dom"/>
</dbReference>
<evidence type="ECO:0000313" key="11">
    <source>
        <dbReference type="Proteomes" id="UP000095767"/>
    </source>
</evidence>
<dbReference type="Proteomes" id="UP000095767">
    <property type="component" value="Unassembled WGS sequence"/>
</dbReference>
<dbReference type="OrthoDB" id="983479at2759"/>
<dbReference type="InterPro" id="IPR038508">
    <property type="entry name" value="ArfGAP_dom_sf"/>
</dbReference>
<dbReference type="AlphaFoldDB" id="A0A1E5VQY1"/>
<evidence type="ECO:0000256" key="4">
    <source>
        <dbReference type="ARBA" id="ARBA00022771"/>
    </source>
</evidence>
<protein>
    <submittedName>
        <fullName evidence="10">Putative ADP-ribosylation factor GTPase-activating protein AGD8</fullName>
    </submittedName>
</protein>
<gene>
    <name evidence="10" type="ORF">BAE44_0011445</name>
</gene>
<keyword evidence="1" id="KW-0343">GTPase activation</keyword>
<evidence type="ECO:0000256" key="6">
    <source>
        <dbReference type="ARBA" id="ARBA00022990"/>
    </source>
</evidence>
<dbReference type="InterPro" id="IPR037278">
    <property type="entry name" value="ARFGAP/RecO"/>
</dbReference>
<evidence type="ECO:0000256" key="2">
    <source>
        <dbReference type="ARBA" id="ARBA00022553"/>
    </source>
</evidence>
<evidence type="ECO:0000313" key="10">
    <source>
        <dbReference type="EMBL" id="OEL27535.1"/>
    </source>
</evidence>
<comment type="caution">
    <text evidence="10">The sequence shown here is derived from an EMBL/GenBank/DDBJ whole genome shotgun (WGS) entry which is preliminary data.</text>
</comment>
<dbReference type="PROSITE" id="PS50115">
    <property type="entry name" value="ARFGAP"/>
    <property type="match status" value="1"/>
</dbReference>
<dbReference type="CDD" id="cd08831">
    <property type="entry name" value="ArfGap_ArfGap2_3_like"/>
    <property type="match status" value="1"/>
</dbReference>
<dbReference type="Pfam" id="PF01412">
    <property type="entry name" value="ArfGap"/>
    <property type="match status" value="1"/>
</dbReference>
<dbReference type="SMART" id="SM00105">
    <property type="entry name" value="ArfGap"/>
    <property type="match status" value="1"/>
</dbReference>
<keyword evidence="6" id="KW-0007">Acetylation</keyword>
<dbReference type="GO" id="GO:0048205">
    <property type="term" value="P:COPI coating of Golgi vesicle"/>
    <property type="evidence" value="ECO:0007669"/>
    <property type="project" value="TreeGrafter"/>
</dbReference>
<evidence type="ECO:0000256" key="3">
    <source>
        <dbReference type="ARBA" id="ARBA00022723"/>
    </source>
</evidence>
<name>A0A1E5VQY1_9POAL</name>
<feature type="domain" description="Arf-GAP" evidence="9">
    <location>
        <begin position="6"/>
        <end position="124"/>
    </location>
</feature>
<proteinExistence type="predicted"/>
<keyword evidence="11" id="KW-1185">Reference proteome</keyword>
<feature type="compositionally biased region" description="Basic and acidic residues" evidence="8">
    <location>
        <begin position="138"/>
        <end position="148"/>
    </location>
</feature>
<dbReference type="STRING" id="888268.A0A1E5VQY1"/>
<feature type="region of interest" description="Disordered" evidence="8">
    <location>
        <begin position="120"/>
        <end position="301"/>
    </location>
</feature>
<dbReference type="Gene3D" id="1.10.220.150">
    <property type="entry name" value="Arf GTPase activating protein"/>
    <property type="match status" value="1"/>
</dbReference>
<feature type="compositionally biased region" description="Polar residues" evidence="8">
    <location>
        <begin position="224"/>
        <end position="235"/>
    </location>
</feature>
<evidence type="ECO:0000256" key="1">
    <source>
        <dbReference type="ARBA" id="ARBA00022468"/>
    </source>
</evidence>